<proteinExistence type="inferred from homology"/>
<protein>
    <recommendedName>
        <fullName evidence="6">Pseudouridine-5'-phosphate glycosidase</fullName>
        <shortName evidence="6">PsiMP glycosidase</shortName>
        <ecNumber evidence="6">4.2.1.70</ecNumber>
    </recommendedName>
</protein>
<feature type="binding site" evidence="6">
    <location>
        <position position="138"/>
    </location>
    <ligand>
        <name>Mn(2+)</name>
        <dbReference type="ChEBI" id="CHEBI:29035"/>
    </ligand>
</feature>
<dbReference type="AlphaFoldDB" id="A0A3S9SXQ2"/>
<feature type="active site" description="Nucleophile" evidence="6">
    <location>
        <position position="159"/>
    </location>
</feature>
<comment type="catalytic activity">
    <reaction evidence="6">
        <text>D-ribose 5-phosphate + uracil = psi-UMP + H2O</text>
        <dbReference type="Rhea" id="RHEA:18337"/>
        <dbReference type="ChEBI" id="CHEBI:15377"/>
        <dbReference type="ChEBI" id="CHEBI:17568"/>
        <dbReference type="ChEBI" id="CHEBI:58380"/>
        <dbReference type="ChEBI" id="CHEBI:78346"/>
        <dbReference type="EC" id="4.2.1.70"/>
    </reaction>
</comment>
<dbReference type="Pfam" id="PF04227">
    <property type="entry name" value="Indigoidine_A"/>
    <property type="match status" value="1"/>
</dbReference>
<dbReference type="OrthoDB" id="9805870at2"/>
<dbReference type="SUPFAM" id="SSF110581">
    <property type="entry name" value="Indigoidine synthase A-like"/>
    <property type="match status" value="1"/>
</dbReference>
<feature type="binding site" evidence="6">
    <location>
        <position position="106"/>
    </location>
    <ligand>
        <name>substrate</name>
    </ligand>
</feature>
<evidence type="ECO:0000256" key="1">
    <source>
        <dbReference type="ARBA" id="ARBA00022723"/>
    </source>
</evidence>
<evidence type="ECO:0000256" key="2">
    <source>
        <dbReference type="ARBA" id="ARBA00022801"/>
    </source>
</evidence>
<evidence type="ECO:0000313" key="7">
    <source>
        <dbReference type="EMBL" id="AZR73126.1"/>
    </source>
</evidence>
<dbReference type="PANTHER" id="PTHR42909">
    <property type="entry name" value="ZGC:136858"/>
    <property type="match status" value="1"/>
</dbReference>
<evidence type="ECO:0000256" key="5">
    <source>
        <dbReference type="ARBA" id="ARBA00023295"/>
    </source>
</evidence>
<feature type="binding site" evidence="6">
    <location>
        <position position="86"/>
    </location>
    <ligand>
        <name>substrate</name>
    </ligand>
</feature>
<evidence type="ECO:0000256" key="6">
    <source>
        <dbReference type="HAMAP-Rule" id="MF_01876"/>
    </source>
</evidence>
<keyword evidence="4 6" id="KW-0456">Lyase</keyword>
<gene>
    <name evidence="6" type="primary">psuG</name>
    <name evidence="7" type="ORF">BBF96_06845</name>
</gene>
<accession>A0A3S9SXQ2</accession>
<dbReference type="Proteomes" id="UP000267250">
    <property type="component" value="Chromosome"/>
</dbReference>
<sequence>MEKYMIIHPEVKKALDAGKAVVALESTIISHGMPYPENVKTARTLEELVRSEGAVPATIGILNGKIKIGLNEEELEILGTKNEVIKVSRRDLPVVIAQKKHGATTVAATMFLANLAGIRIFATGGIGGVHRGAETSFDISADLTELGMTNVAVICAGAKAILDLPLTLERLETLGVPVLGYGTDEFPAFYSRKSGLKVDQRIDTPEQLARILKTKWDLGLNGGVLITNPIPEEAEIPAEEINDTIETALKEAETLGIKGKKITPFLLNRIKELTNGRSLTANIELVKNNAKLAAQIAVEYAKLT</sequence>
<evidence type="ECO:0000313" key="8">
    <source>
        <dbReference type="Proteomes" id="UP000267250"/>
    </source>
</evidence>
<comment type="subunit">
    <text evidence="6">Homotrimer.</text>
</comment>
<dbReference type="GO" id="GO:0005737">
    <property type="term" value="C:cytoplasm"/>
    <property type="evidence" value="ECO:0007669"/>
    <property type="project" value="TreeGrafter"/>
</dbReference>
<dbReference type="RefSeq" id="WP_127016458.1">
    <property type="nucleotide sequence ID" value="NZ_CP016379.1"/>
</dbReference>
<dbReference type="PANTHER" id="PTHR42909:SF1">
    <property type="entry name" value="CARBOHYDRATE KINASE PFKB DOMAIN-CONTAINING PROTEIN"/>
    <property type="match status" value="1"/>
</dbReference>
<keyword evidence="3 6" id="KW-0464">Manganese</keyword>
<keyword evidence="5 6" id="KW-0326">Glycosidase</keyword>
<dbReference type="EC" id="4.2.1.70" evidence="6"/>
<feature type="active site" description="Proton donor" evidence="6">
    <location>
        <position position="25"/>
    </location>
</feature>
<dbReference type="InterPro" id="IPR007342">
    <property type="entry name" value="PsuG"/>
</dbReference>
<comment type="similarity">
    <text evidence="6">Belongs to the pseudouridine-5'-phosphate glycosidase family.</text>
</comment>
<feature type="binding site" evidence="6">
    <location>
        <begin position="140"/>
        <end position="142"/>
    </location>
    <ligand>
        <name>substrate</name>
    </ligand>
</feature>
<dbReference type="GO" id="GO:0016798">
    <property type="term" value="F:hydrolase activity, acting on glycosyl bonds"/>
    <property type="evidence" value="ECO:0007669"/>
    <property type="project" value="UniProtKB-KW"/>
</dbReference>
<dbReference type="GO" id="GO:0046113">
    <property type="term" value="P:nucleobase catabolic process"/>
    <property type="evidence" value="ECO:0007669"/>
    <property type="project" value="UniProtKB-UniRule"/>
</dbReference>
<keyword evidence="8" id="KW-1185">Reference proteome</keyword>
<comment type="function">
    <text evidence="6">Catalyzes the reversible cleavage of pseudouridine 5'-phosphate (PsiMP) to ribose 5-phosphate and uracil. Functions biologically in the cleavage direction, as part of a pseudouridine degradation pathway.</text>
</comment>
<dbReference type="InterPro" id="IPR022830">
    <property type="entry name" value="Indigdn_synthA-like"/>
</dbReference>
<dbReference type="EMBL" id="CP016379">
    <property type="protein sequence ID" value="AZR73126.1"/>
    <property type="molecule type" value="Genomic_DNA"/>
</dbReference>
<dbReference type="Gene3D" id="3.40.1790.10">
    <property type="entry name" value="Indigoidine synthase domain"/>
    <property type="match status" value="1"/>
</dbReference>
<dbReference type="HAMAP" id="MF_01876">
    <property type="entry name" value="PsiMP_glycosidase"/>
    <property type="match status" value="1"/>
</dbReference>
<keyword evidence="1 6" id="KW-0479">Metal-binding</keyword>
<name>A0A3S9SXQ2_9FIRM</name>
<reference evidence="7 8" key="1">
    <citation type="submission" date="2016-07" db="EMBL/GenBank/DDBJ databases">
        <title>Genome and transcriptome analysis of iron-reducing fermentative bacteria Anoxybacter fermentans.</title>
        <authorList>
            <person name="Zeng X."/>
            <person name="Shao Z."/>
        </authorList>
    </citation>
    <scope>NUCLEOTIDE SEQUENCE [LARGE SCALE GENOMIC DNA]</scope>
    <source>
        <strain evidence="7 8">DY22613</strain>
    </source>
</reference>
<comment type="cofactor">
    <cofactor evidence="6">
        <name>Mn(2+)</name>
        <dbReference type="ChEBI" id="CHEBI:29035"/>
    </cofactor>
    <text evidence="6">Binds 1 Mn(2+) ion per subunit.</text>
</comment>
<dbReference type="GO" id="GO:0046872">
    <property type="term" value="F:metal ion binding"/>
    <property type="evidence" value="ECO:0007669"/>
    <property type="project" value="UniProtKB-KW"/>
</dbReference>
<evidence type="ECO:0000256" key="4">
    <source>
        <dbReference type="ARBA" id="ARBA00023239"/>
    </source>
</evidence>
<dbReference type="GO" id="GO:0004730">
    <property type="term" value="F:pseudouridylate synthase activity"/>
    <property type="evidence" value="ECO:0007669"/>
    <property type="project" value="UniProtKB-UniRule"/>
</dbReference>
<dbReference type="KEGG" id="aft:BBF96_06845"/>
<evidence type="ECO:0000256" key="3">
    <source>
        <dbReference type="ARBA" id="ARBA00023211"/>
    </source>
</evidence>
<keyword evidence="2 6" id="KW-0378">Hydrolase</keyword>
<organism evidence="7 8">
    <name type="scientific">Anoxybacter fermentans</name>
    <dbReference type="NCBI Taxonomy" id="1323375"/>
    <lineage>
        <taxon>Bacteria</taxon>
        <taxon>Bacillati</taxon>
        <taxon>Bacillota</taxon>
        <taxon>Clostridia</taxon>
        <taxon>Halanaerobiales</taxon>
        <taxon>Anoxybacter</taxon>
    </lineage>
</organism>